<dbReference type="OrthoDB" id="6360905at2759"/>
<dbReference type="GO" id="GO:0051301">
    <property type="term" value="P:cell division"/>
    <property type="evidence" value="ECO:0007669"/>
    <property type="project" value="UniProtKB-KW"/>
</dbReference>
<dbReference type="GO" id="GO:0051233">
    <property type="term" value="C:spindle midzone"/>
    <property type="evidence" value="ECO:0007669"/>
    <property type="project" value="TreeGrafter"/>
</dbReference>
<evidence type="ECO:0000313" key="13">
    <source>
        <dbReference type="Ensembl" id="ENSECRP00000030959.1"/>
    </source>
</evidence>
<reference evidence="13" key="2">
    <citation type="submission" date="2025-08" db="UniProtKB">
        <authorList>
            <consortium name="Ensembl"/>
        </authorList>
    </citation>
    <scope>IDENTIFICATION</scope>
</reference>
<dbReference type="InterPro" id="IPR018867">
    <property type="entry name" value="Cell_div_borealin"/>
</dbReference>
<keyword evidence="9" id="KW-0137">Centromere</keyword>
<evidence type="ECO:0000256" key="6">
    <source>
        <dbReference type="ARBA" id="ARBA00022776"/>
    </source>
</evidence>
<evidence type="ECO:0000259" key="11">
    <source>
        <dbReference type="Pfam" id="PF10444"/>
    </source>
</evidence>
<dbReference type="Proteomes" id="UP000694620">
    <property type="component" value="Chromosome 13"/>
</dbReference>
<keyword evidence="8" id="KW-0131">Cell cycle</keyword>
<evidence type="ECO:0000256" key="8">
    <source>
        <dbReference type="ARBA" id="ARBA00023306"/>
    </source>
</evidence>
<dbReference type="RefSeq" id="XP_028673054.1">
    <property type="nucleotide sequence ID" value="XM_028817221.2"/>
</dbReference>
<comment type="subcellular location">
    <subcellularLocation>
        <location evidence="2">Chromosome</location>
        <location evidence="2">Centromere</location>
    </subcellularLocation>
    <subcellularLocation>
        <location evidence="1">Nucleus</location>
    </subcellularLocation>
</comment>
<dbReference type="CTD" id="55143"/>
<dbReference type="GO" id="GO:0000775">
    <property type="term" value="C:chromosome, centromeric region"/>
    <property type="evidence" value="ECO:0007669"/>
    <property type="project" value="UniProtKB-SubCell"/>
</dbReference>
<dbReference type="Ensembl" id="ENSECRT00000031614.1">
    <property type="protein sequence ID" value="ENSECRP00000030959.1"/>
    <property type="gene ID" value="ENSECRG00000021000.1"/>
</dbReference>
<dbReference type="GO" id="GO:0005634">
    <property type="term" value="C:nucleus"/>
    <property type="evidence" value="ECO:0007669"/>
    <property type="project" value="UniProtKB-SubCell"/>
</dbReference>
<dbReference type="Pfam" id="PF10444">
    <property type="entry name" value="Nbl1_Borealin_N"/>
    <property type="match status" value="1"/>
</dbReference>
<organism evidence="13 14">
    <name type="scientific">Erpetoichthys calabaricus</name>
    <name type="common">Rope fish</name>
    <name type="synonym">Calamoichthys calabaricus</name>
    <dbReference type="NCBI Taxonomy" id="27687"/>
    <lineage>
        <taxon>Eukaryota</taxon>
        <taxon>Metazoa</taxon>
        <taxon>Chordata</taxon>
        <taxon>Craniata</taxon>
        <taxon>Vertebrata</taxon>
        <taxon>Euteleostomi</taxon>
        <taxon>Actinopterygii</taxon>
        <taxon>Polypteriformes</taxon>
        <taxon>Polypteridae</taxon>
        <taxon>Erpetoichthys</taxon>
    </lineage>
</organism>
<keyword evidence="7" id="KW-0539">Nucleus</keyword>
<evidence type="ECO:0000256" key="1">
    <source>
        <dbReference type="ARBA" id="ARBA00004123"/>
    </source>
</evidence>
<keyword evidence="5" id="KW-0132">Cell division</keyword>
<evidence type="ECO:0000259" key="12">
    <source>
        <dbReference type="Pfam" id="PF10512"/>
    </source>
</evidence>
<evidence type="ECO:0000256" key="7">
    <source>
        <dbReference type="ARBA" id="ARBA00023242"/>
    </source>
</evidence>
<accession>A0A8C4TI74</accession>
<evidence type="ECO:0000256" key="4">
    <source>
        <dbReference type="ARBA" id="ARBA00022454"/>
    </source>
</evidence>
<evidence type="ECO:0008006" key="15">
    <source>
        <dbReference type="Google" id="ProtNLM"/>
    </source>
</evidence>
<evidence type="ECO:0000256" key="2">
    <source>
        <dbReference type="ARBA" id="ARBA00004584"/>
    </source>
</evidence>
<gene>
    <name evidence="13" type="primary">cdca8</name>
</gene>
<evidence type="ECO:0000313" key="14">
    <source>
        <dbReference type="Proteomes" id="UP000694620"/>
    </source>
</evidence>
<dbReference type="Gene3D" id="6.10.140.560">
    <property type="match status" value="1"/>
</dbReference>
<evidence type="ECO:0000256" key="5">
    <source>
        <dbReference type="ARBA" id="ARBA00022618"/>
    </source>
</evidence>
<dbReference type="GeneID" id="114663471"/>
<evidence type="ECO:0000256" key="10">
    <source>
        <dbReference type="SAM" id="MobiDB-lite"/>
    </source>
</evidence>
<reference evidence="13" key="1">
    <citation type="submission" date="2021-06" db="EMBL/GenBank/DDBJ databases">
        <authorList>
            <consortium name="Wellcome Sanger Institute Data Sharing"/>
        </authorList>
    </citation>
    <scope>NUCLEOTIDE SEQUENCE [LARGE SCALE GENOMIC DNA]</scope>
</reference>
<protein>
    <recommendedName>
        <fullName evidence="15">Borealin</fullName>
    </recommendedName>
</protein>
<dbReference type="Pfam" id="PF10512">
    <property type="entry name" value="Borealin"/>
    <property type="match status" value="1"/>
</dbReference>
<dbReference type="GeneTree" id="ENSGT00390000011115"/>
<sequence length="265" mass="29454">MGKSTRGRKNAEKERKMAAFLKDYDSEVESILEALKVKRDNLHKEIENTYNLAIIKLPLSVRQMKWIDYFAAGGQSKAVEAVAKAEANIGEDINFIAELKTQHKSALKATCKKGNGMASDEENVPPDSILKKVKPSTKKPPTSKKKVLSVKLSSGIRKSNRKAVTTPGRATQNDSIMGLTTFVTPHLEPRLMTSTVDNTKRCRKKACNMTVNESSVLENEVFINIPMKNGTSIHISANEMHTFDPAQLDPQTLGTLKMLLKWLTK</sequence>
<name>A0A8C4TI74_ERPCA</name>
<dbReference type="GO" id="GO:0000070">
    <property type="term" value="P:mitotic sister chromatid segregation"/>
    <property type="evidence" value="ECO:0007669"/>
    <property type="project" value="TreeGrafter"/>
</dbReference>
<proteinExistence type="inferred from homology"/>
<dbReference type="InterPro" id="IPR018851">
    <property type="entry name" value="Borealin_N"/>
</dbReference>
<evidence type="ECO:0000256" key="3">
    <source>
        <dbReference type="ARBA" id="ARBA00009914"/>
    </source>
</evidence>
<dbReference type="GO" id="GO:0032133">
    <property type="term" value="C:chromosome passenger complex"/>
    <property type="evidence" value="ECO:0007669"/>
    <property type="project" value="TreeGrafter"/>
</dbReference>
<feature type="region of interest" description="Disordered" evidence="10">
    <location>
        <begin position="115"/>
        <end position="145"/>
    </location>
</feature>
<feature type="domain" description="Borealin N-terminal" evidence="11">
    <location>
        <begin position="16"/>
        <end position="71"/>
    </location>
</feature>
<dbReference type="Gene3D" id="6.10.250.1900">
    <property type="match status" value="1"/>
</dbReference>
<keyword evidence="6" id="KW-0498">Mitosis</keyword>
<comment type="similarity">
    <text evidence="3">Belongs to the borealin family.</text>
</comment>
<reference evidence="13" key="3">
    <citation type="submission" date="2025-09" db="UniProtKB">
        <authorList>
            <consortium name="Ensembl"/>
        </authorList>
    </citation>
    <scope>IDENTIFICATION</scope>
</reference>
<dbReference type="AlphaFoldDB" id="A0A8C4TI74"/>
<dbReference type="PANTHER" id="PTHR16040:SF7">
    <property type="entry name" value="AUSTRALIN, ISOFORM A-RELATED"/>
    <property type="match status" value="1"/>
</dbReference>
<dbReference type="RefSeq" id="XP_051791685.1">
    <property type="nucleotide sequence ID" value="XM_051935725.1"/>
</dbReference>
<keyword evidence="4" id="KW-0158">Chromosome</keyword>
<dbReference type="PANTHER" id="PTHR16040">
    <property type="entry name" value="AUSTRALIN, ISOFORM A-RELATED"/>
    <property type="match status" value="1"/>
</dbReference>
<feature type="domain" description="Borealin C-terminal" evidence="12">
    <location>
        <begin position="159"/>
        <end position="264"/>
    </location>
</feature>
<dbReference type="InterPro" id="IPR046466">
    <property type="entry name" value="Borealin_C"/>
</dbReference>
<keyword evidence="14" id="KW-1185">Reference proteome</keyword>
<evidence type="ECO:0000256" key="9">
    <source>
        <dbReference type="ARBA" id="ARBA00023328"/>
    </source>
</evidence>
<feature type="compositionally biased region" description="Basic residues" evidence="10">
    <location>
        <begin position="131"/>
        <end position="145"/>
    </location>
</feature>